<evidence type="ECO:0000313" key="1">
    <source>
        <dbReference type="EMBL" id="QEU11634.1"/>
    </source>
</evidence>
<organism evidence="1 2">
    <name type="scientific">Dermabacter vaginalis</name>
    <dbReference type="NCBI Taxonomy" id="1630135"/>
    <lineage>
        <taxon>Bacteria</taxon>
        <taxon>Bacillati</taxon>
        <taxon>Actinomycetota</taxon>
        <taxon>Actinomycetes</taxon>
        <taxon>Micrococcales</taxon>
        <taxon>Dermabacteraceae</taxon>
        <taxon>Dermabacter</taxon>
    </lineage>
</organism>
<name>A0ABX6A4U5_9MICO</name>
<protein>
    <submittedName>
        <fullName evidence="1">Helix-turn-helix domain-containing protein</fullName>
    </submittedName>
</protein>
<evidence type="ECO:0000313" key="2">
    <source>
        <dbReference type="Proteomes" id="UP000323865"/>
    </source>
</evidence>
<sequence>MPRPLIDTETAAYAAGVSERRVRQLVQAGKLTNYGTRNRIRIDYDQLAATRRL</sequence>
<accession>A0ABX6A4U5</accession>
<keyword evidence="2" id="KW-1185">Reference proteome</keyword>
<dbReference type="Proteomes" id="UP000323865">
    <property type="component" value="Chromosome"/>
</dbReference>
<proteinExistence type="predicted"/>
<dbReference type="RefSeq" id="WP_150333021.1">
    <property type="nucleotide sequence ID" value="NZ_CP044108.1"/>
</dbReference>
<dbReference type="EMBL" id="CP044108">
    <property type="protein sequence ID" value="QEU11634.1"/>
    <property type="molecule type" value="Genomic_DNA"/>
</dbReference>
<gene>
    <name evidence="1" type="ORF">FOB48_04550</name>
</gene>
<reference evidence="1 2" key="1">
    <citation type="submission" date="2019-09" db="EMBL/GenBank/DDBJ databases">
        <title>FDA dAtabase for Regulatory Grade micrObial Sequences (FDA-ARGOS): Supporting development and validation of Infectious Disease Dx tests.</title>
        <authorList>
            <person name="Sciortino C."/>
            <person name="Tallon L."/>
            <person name="Sadzewicz L."/>
            <person name="Vavikolanu K."/>
            <person name="Mehta A."/>
            <person name="Aluvathingal J."/>
            <person name="Nadendla S."/>
            <person name="Nandy P."/>
            <person name="Geyer C."/>
            <person name="Yan Y."/>
            <person name="Sichtig H."/>
        </authorList>
    </citation>
    <scope>NUCLEOTIDE SEQUENCE [LARGE SCALE GENOMIC DNA]</scope>
    <source>
        <strain evidence="1 2">FDAARGOS_640</strain>
    </source>
</reference>